<dbReference type="EMBL" id="CP024700">
    <property type="protein sequence ID" value="ATV61211.1"/>
    <property type="molecule type" value="Genomic_DNA"/>
</dbReference>
<dbReference type="AlphaFoldDB" id="A0AAD0ALH0"/>
<sequence>MHNRRENMKEIHETSNLKRDLQFPFYTEKVEFEAGEYKMGDLVELSTAGKVKKINTATEIYGVVTDDFKADTNNKKSTVYLTGSFNEKFVNFNGKDKTEVKKAARKLLIMIG</sequence>
<keyword evidence="2" id="KW-1185">Reference proteome</keyword>
<evidence type="ECO:0000313" key="2">
    <source>
        <dbReference type="Proteomes" id="UP000228552"/>
    </source>
</evidence>
<accession>A0AAD0ALH0</accession>
<organism evidence="1 2">
    <name type="scientific">Fusobacterium pseudoperiodonticum</name>
    <dbReference type="NCBI Taxonomy" id="2663009"/>
    <lineage>
        <taxon>Bacteria</taxon>
        <taxon>Fusobacteriati</taxon>
        <taxon>Fusobacteriota</taxon>
        <taxon>Fusobacteriia</taxon>
        <taxon>Fusobacteriales</taxon>
        <taxon>Fusobacteriaceae</taxon>
        <taxon>Fusobacterium</taxon>
    </lineage>
</organism>
<name>A0AAD0ALH0_9FUSO</name>
<dbReference type="Proteomes" id="UP000228552">
    <property type="component" value="Chromosome"/>
</dbReference>
<gene>
    <name evidence="1" type="ORF">CTM74_04815</name>
</gene>
<proteinExistence type="predicted"/>
<reference evidence="1 2" key="1">
    <citation type="submission" date="2017-11" db="EMBL/GenBank/DDBJ databases">
        <title>Genome sequencing of Fusobacterium periodonticum KCOM 1263.</title>
        <authorList>
            <person name="Kook J.-K."/>
            <person name="Park S.-N."/>
            <person name="Lim Y.K."/>
        </authorList>
    </citation>
    <scope>NUCLEOTIDE SEQUENCE [LARGE SCALE GENOMIC DNA]</scope>
    <source>
        <strain evidence="1 2">KCOM 1263</strain>
    </source>
</reference>
<evidence type="ECO:0000313" key="1">
    <source>
        <dbReference type="EMBL" id="ATV61211.1"/>
    </source>
</evidence>
<protein>
    <submittedName>
        <fullName evidence="1">Uncharacterized protein</fullName>
    </submittedName>
</protein>